<accession>A0A1Q9BVQ3</accession>
<dbReference type="OrthoDB" id="408262at2759"/>
<dbReference type="AlphaFoldDB" id="A0A1Q9BVQ3"/>
<sequence length="294" mass="33058">MSVTDSIPTFKARAAALGLDEAVIELFMDAKVDTLSKYAFCSSYVPGQSNETEFLTAIKAIMKRDASVGELSCLRRLLHEAYSMSAAELKQVVERTEDMPAKKLAQPERAHRLDTQQRRLTGFKIEGPLEPADRLVDLVVQQYEENRVYHVDLHKCPSKEQEVLSQGSKEDRNITIDALGTVRVKGKDAKLEADLASDLLLRNAFTRRALAYDQANLVDFVKLNSWTERLLQSRLVDPPPGYARITQNQIIQGRAFYAGGYRKGAWLSHARPYCLLPLRTLRCLGERLDGTSSQ</sequence>
<comment type="caution">
    <text evidence="1">The sequence shown here is derived from an EMBL/GenBank/DDBJ whole genome shotgun (WGS) entry which is preliminary data.</text>
</comment>
<proteinExistence type="predicted"/>
<dbReference type="Proteomes" id="UP000186817">
    <property type="component" value="Unassembled WGS sequence"/>
</dbReference>
<evidence type="ECO:0000313" key="2">
    <source>
        <dbReference type="Proteomes" id="UP000186817"/>
    </source>
</evidence>
<dbReference type="EMBL" id="LSRX01003286">
    <property type="protein sequence ID" value="OLP74736.1"/>
    <property type="molecule type" value="Genomic_DNA"/>
</dbReference>
<protein>
    <submittedName>
        <fullName evidence="1">Uncharacterized protein</fullName>
    </submittedName>
</protein>
<organism evidence="1 2">
    <name type="scientific">Symbiodinium microadriaticum</name>
    <name type="common">Dinoflagellate</name>
    <name type="synonym">Zooxanthella microadriatica</name>
    <dbReference type="NCBI Taxonomy" id="2951"/>
    <lineage>
        <taxon>Eukaryota</taxon>
        <taxon>Sar</taxon>
        <taxon>Alveolata</taxon>
        <taxon>Dinophyceae</taxon>
        <taxon>Suessiales</taxon>
        <taxon>Symbiodiniaceae</taxon>
        <taxon>Symbiodinium</taxon>
    </lineage>
</organism>
<name>A0A1Q9BVQ3_SYMMI</name>
<gene>
    <name evidence="1" type="ORF">AK812_SmicGene45645</name>
</gene>
<evidence type="ECO:0000313" key="1">
    <source>
        <dbReference type="EMBL" id="OLP74736.1"/>
    </source>
</evidence>
<reference evidence="1 2" key="1">
    <citation type="submission" date="2016-02" db="EMBL/GenBank/DDBJ databases">
        <title>Genome analysis of coral dinoflagellate symbionts highlights evolutionary adaptations to a symbiotic lifestyle.</title>
        <authorList>
            <person name="Aranda M."/>
            <person name="Li Y."/>
            <person name="Liew Y.J."/>
            <person name="Baumgarten S."/>
            <person name="Simakov O."/>
            <person name="Wilson M."/>
            <person name="Piel J."/>
            <person name="Ashoor H."/>
            <person name="Bougouffa S."/>
            <person name="Bajic V.B."/>
            <person name="Ryu T."/>
            <person name="Ravasi T."/>
            <person name="Bayer T."/>
            <person name="Micklem G."/>
            <person name="Kim H."/>
            <person name="Bhak J."/>
            <person name="Lajeunesse T.C."/>
            <person name="Voolstra C.R."/>
        </authorList>
    </citation>
    <scope>NUCLEOTIDE SEQUENCE [LARGE SCALE GENOMIC DNA]</scope>
    <source>
        <strain evidence="1 2">CCMP2467</strain>
    </source>
</reference>
<keyword evidence="2" id="KW-1185">Reference proteome</keyword>